<dbReference type="EMBL" id="MU069723">
    <property type="protein sequence ID" value="KAF5835091.1"/>
    <property type="molecule type" value="Genomic_DNA"/>
</dbReference>
<dbReference type="Proteomes" id="UP000815325">
    <property type="component" value="Unassembled WGS sequence"/>
</dbReference>
<evidence type="ECO:0000259" key="2">
    <source>
        <dbReference type="Pfam" id="PF02698"/>
    </source>
</evidence>
<protein>
    <submittedName>
        <fullName evidence="3">DUF218 domain-containing protein</fullName>
    </submittedName>
</protein>
<dbReference type="InterPro" id="IPR003848">
    <property type="entry name" value="DUF218"/>
</dbReference>
<feature type="signal peptide" evidence="1">
    <location>
        <begin position="1"/>
        <end position="19"/>
    </location>
</feature>
<comment type="caution">
    <text evidence="3">The sequence shown here is derived from an EMBL/GenBank/DDBJ whole genome shotgun (WGS) entry which is preliminary data.</text>
</comment>
<feature type="chain" id="PRO_5045513672" evidence="1">
    <location>
        <begin position="20"/>
        <end position="237"/>
    </location>
</feature>
<dbReference type="Pfam" id="PF02698">
    <property type="entry name" value="DUF218"/>
    <property type="match status" value="1"/>
</dbReference>
<dbReference type="PANTHER" id="PTHR30336:SF20">
    <property type="entry name" value="DUF218 DOMAIN-CONTAINING PROTEIN"/>
    <property type="match status" value="1"/>
</dbReference>
<keyword evidence="4" id="KW-1185">Reference proteome</keyword>
<organism evidence="3 4">
    <name type="scientific">Dunaliella salina</name>
    <name type="common">Green alga</name>
    <name type="synonym">Protococcus salinus</name>
    <dbReference type="NCBI Taxonomy" id="3046"/>
    <lineage>
        <taxon>Eukaryota</taxon>
        <taxon>Viridiplantae</taxon>
        <taxon>Chlorophyta</taxon>
        <taxon>core chlorophytes</taxon>
        <taxon>Chlorophyceae</taxon>
        <taxon>CS clade</taxon>
        <taxon>Chlamydomonadales</taxon>
        <taxon>Dunaliellaceae</taxon>
        <taxon>Dunaliella</taxon>
    </lineage>
</organism>
<dbReference type="PANTHER" id="PTHR30336">
    <property type="entry name" value="INNER MEMBRANE PROTEIN, PROBABLE PERMEASE"/>
    <property type="match status" value="1"/>
</dbReference>
<feature type="domain" description="DUF218" evidence="2">
    <location>
        <begin position="50"/>
        <end position="197"/>
    </location>
</feature>
<evidence type="ECO:0000313" key="3">
    <source>
        <dbReference type="EMBL" id="KAF5835091.1"/>
    </source>
</evidence>
<evidence type="ECO:0000256" key="1">
    <source>
        <dbReference type="SAM" id="SignalP"/>
    </source>
</evidence>
<evidence type="ECO:0000313" key="4">
    <source>
        <dbReference type="Proteomes" id="UP000815325"/>
    </source>
</evidence>
<name>A0ABQ7GKE9_DUNSA</name>
<dbReference type="InterPro" id="IPR014729">
    <property type="entry name" value="Rossmann-like_a/b/a_fold"/>
</dbReference>
<sequence length="237" mass="26632">MAVKTFGVWTALFASLVFSRPCIKYLQELLSVRDTISNKRDGTPTQNQADVIIVLGYALFRNGSATNPLRARVDAGVDAWQNGLGANLIFSGAHPRRISGYITGGGKRRKSEARVMLEHGMQRLGKSEKQVAHKPESWILEERSTSTVENVLHSLDIMKQKGWSSVLLATNKFHQRRALLIFQKVASKLGIHCQVQVLEVPFAGHCWELGFLVDNAMDLLDFLRELAAFIYNYKYLI</sequence>
<dbReference type="CDD" id="cd06259">
    <property type="entry name" value="YdcF-like"/>
    <property type="match status" value="1"/>
</dbReference>
<gene>
    <name evidence="3" type="ORF">DUNSADRAFT_7897</name>
</gene>
<proteinExistence type="predicted"/>
<reference evidence="3" key="1">
    <citation type="submission" date="2017-08" db="EMBL/GenBank/DDBJ databases">
        <authorList>
            <person name="Polle J.E."/>
            <person name="Barry K."/>
            <person name="Cushman J."/>
            <person name="Schmutz J."/>
            <person name="Tran D."/>
            <person name="Hathwaick L.T."/>
            <person name="Yim W.C."/>
            <person name="Jenkins J."/>
            <person name="Mckie-Krisberg Z.M."/>
            <person name="Prochnik S."/>
            <person name="Lindquist E."/>
            <person name="Dockter R.B."/>
            <person name="Adam C."/>
            <person name="Molina H."/>
            <person name="Bunkerborg J."/>
            <person name="Jin E."/>
            <person name="Buchheim M."/>
            <person name="Magnuson J."/>
        </authorList>
    </citation>
    <scope>NUCLEOTIDE SEQUENCE</scope>
    <source>
        <strain evidence="3">CCAP 19/18</strain>
    </source>
</reference>
<dbReference type="Gene3D" id="3.40.50.620">
    <property type="entry name" value="HUPs"/>
    <property type="match status" value="1"/>
</dbReference>
<keyword evidence="1" id="KW-0732">Signal</keyword>
<dbReference type="InterPro" id="IPR051599">
    <property type="entry name" value="Cell_Envelope_Assoc"/>
</dbReference>
<accession>A0ABQ7GKE9</accession>